<evidence type="ECO:0000313" key="1">
    <source>
        <dbReference type="EMBL" id="TQS82994.1"/>
    </source>
</evidence>
<dbReference type="EMBL" id="LVVT01000014">
    <property type="protein sequence ID" value="TQS82994.1"/>
    <property type="molecule type" value="Genomic_DNA"/>
</dbReference>
<gene>
    <name evidence="1" type="ORF">A3207_03375</name>
</gene>
<dbReference type="Proteomes" id="UP000752814">
    <property type="component" value="Unassembled WGS sequence"/>
</dbReference>
<dbReference type="RefSeq" id="WP_400194726.1">
    <property type="nucleotide sequence ID" value="NZ_CAYAYE010000014.1"/>
</dbReference>
<name>A0A8J8TDH1_9ARCH</name>
<protein>
    <recommendedName>
        <fullName evidence="3">Methyltransferase domain-containing protein</fullName>
    </recommendedName>
</protein>
<sequence>MTSDQAGSGDLDISHKSIKALMKLHELLGIPSIELIEPTFESLINEAYTDEILLETGTEAKLVINEKGWPALFALKSGENWRGCVFILRPPVVEVVEKFEEIDGDTVELDTETLMNSIREYYMDLLCQDVPPAIEDFSPDRASKVKELISEVWGNGAGEKCLDCGCGSGMGALILRDLGYSPVSYDNDASLLHLGIESGRLKADESICIDARYASFYVPNCKYGLALMAGSISTHTAYIWKDIIEELIEQCQNIIVTVESEQEAGIVKEWAELSGRKTKLMENERDGFYDHWVCLIS</sequence>
<dbReference type="InterPro" id="IPR029063">
    <property type="entry name" value="SAM-dependent_MTases_sf"/>
</dbReference>
<organism evidence="1 2">
    <name type="scientific">Candidatus Methanomassiliicoccus intestinalis</name>
    <dbReference type="NCBI Taxonomy" id="1406512"/>
    <lineage>
        <taxon>Archaea</taxon>
        <taxon>Methanobacteriati</taxon>
        <taxon>Thermoplasmatota</taxon>
        <taxon>Thermoplasmata</taxon>
        <taxon>Methanomassiliicoccales</taxon>
        <taxon>Methanomassiliicoccaceae</taxon>
        <taxon>Methanomassiliicoccus</taxon>
    </lineage>
</organism>
<reference evidence="1" key="1">
    <citation type="submission" date="2016-03" db="EMBL/GenBank/DDBJ databases">
        <authorList>
            <person name="Borrel G."/>
            <person name="Mccann A."/>
            <person name="O'Toole P.W."/>
        </authorList>
    </citation>
    <scope>NUCLEOTIDE SEQUENCE</scope>
    <source>
        <strain evidence="1">183</strain>
    </source>
</reference>
<dbReference type="SUPFAM" id="SSF53335">
    <property type="entry name" value="S-adenosyl-L-methionine-dependent methyltransferases"/>
    <property type="match status" value="1"/>
</dbReference>
<comment type="caution">
    <text evidence="1">The sequence shown here is derived from an EMBL/GenBank/DDBJ whole genome shotgun (WGS) entry which is preliminary data.</text>
</comment>
<evidence type="ECO:0000313" key="2">
    <source>
        <dbReference type="Proteomes" id="UP000752814"/>
    </source>
</evidence>
<dbReference type="AlphaFoldDB" id="A0A8J8TDH1"/>
<accession>A0A8J8TDH1</accession>
<proteinExistence type="predicted"/>
<evidence type="ECO:0008006" key="3">
    <source>
        <dbReference type="Google" id="ProtNLM"/>
    </source>
</evidence>